<name>A0A0F9N1J7_9ZZZZ</name>
<organism evidence="3">
    <name type="scientific">marine sediment metagenome</name>
    <dbReference type="NCBI Taxonomy" id="412755"/>
    <lineage>
        <taxon>unclassified sequences</taxon>
        <taxon>metagenomes</taxon>
        <taxon>ecological metagenomes</taxon>
    </lineage>
</organism>
<proteinExistence type="predicted"/>
<feature type="domain" description="Rho termination factor-like N-terminal" evidence="2">
    <location>
        <begin position="361"/>
        <end position="400"/>
    </location>
</feature>
<dbReference type="GO" id="GO:0006353">
    <property type="term" value="P:DNA-templated transcription termination"/>
    <property type="evidence" value="ECO:0007669"/>
    <property type="project" value="InterPro"/>
</dbReference>
<evidence type="ECO:0000313" key="3">
    <source>
        <dbReference type="EMBL" id="KKN05632.1"/>
    </source>
</evidence>
<comment type="caution">
    <text evidence="3">The sequence shown here is derived from an EMBL/GenBank/DDBJ whole genome shotgun (WGS) entry which is preliminary data.</text>
</comment>
<accession>A0A0F9N1J7</accession>
<dbReference type="EMBL" id="LAZR01004780">
    <property type="protein sequence ID" value="KKN05632.1"/>
    <property type="molecule type" value="Genomic_DNA"/>
</dbReference>
<evidence type="ECO:0000259" key="2">
    <source>
        <dbReference type="SMART" id="SM00959"/>
    </source>
</evidence>
<feature type="compositionally biased region" description="Low complexity" evidence="1">
    <location>
        <begin position="163"/>
        <end position="182"/>
    </location>
</feature>
<protein>
    <recommendedName>
        <fullName evidence="2">Rho termination factor-like N-terminal domain-containing protein</fullName>
    </recommendedName>
</protein>
<dbReference type="InterPro" id="IPR011112">
    <property type="entry name" value="Rho-like_N"/>
</dbReference>
<reference evidence="3" key="1">
    <citation type="journal article" date="2015" name="Nature">
        <title>Complex archaea that bridge the gap between prokaryotes and eukaryotes.</title>
        <authorList>
            <person name="Spang A."/>
            <person name="Saw J.H."/>
            <person name="Jorgensen S.L."/>
            <person name="Zaremba-Niedzwiedzka K."/>
            <person name="Martijn J."/>
            <person name="Lind A.E."/>
            <person name="van Eijk R."/>
            <person name="Schleper C."/>
            <person name="Guy L."/>
            <person name="Ettema T.J."/>
        </authorList>
    </citation>
    <scope>NUCLEOTIDE SEQUENCE</scope>
</reference>
<dbReference type="SMART" id="SM00959">
    <property type="entry name" value="Rho_N"/>
    <property type="match status" value="1"/>
</dbReference>
<dbReference type="AlphaFoldDB" id="A0A0F9N1J7"/>
<feature type="region of interest" description="Disordered" evidence="1">
    <location>
        <begin position="160"/>
        <end position="182"/>
    </location>
</feature>
<feature type="compositionally biased region" description="Polar residues" evidence="1">
    <location>
        <begin position="324"/>
        <end position="342"/>
    </location>
</feature>
<feature type="region of interest" description="Disordered" evidence="1">
    <location>
        <begin position="321"/>
        <end position="359"/>
    </location>
</feature>
<gene>
    <name evidence="3" type="ORF">LCGC14_1085490</name>
</gene>
<sequence length="400" mass="42046">MATSKNAVLFQLFAITRAPIGEGLDQKVSDSIATEVDKFSAGRKTKTTGPNLEILLAAVTDVVGTVEVAARVARRTAIDSLTRAEKDARDYVKEFGKENVRAWLLERGAESLAKKVSAKSLNAMVVKIKEETWEDEPGQETAAIDQADLDKAAADKARKEQEAAAAKANATAGASSSKSAPSKALTITEPQAIFVVSNGKTMTGFLNVDATVSFDKSDNGNVSGKTFSSTSKAACAAMGVKAANGWLRIQFMDGETKKPIDALRANSKGYSLGTGRRKKMVGVAACQEAITKLETRETYLDDALVKTKARLEQAKADLAEAKTVESNATSATDDAKGSSDSTPALPAAPAEASKNGDRSAELKAMKVKALRSLAKDLNVKGRSKLKTAALVDAILAAEAA</sequence>
<evidence type="ECO:0000256" key="1">
    <source>
        <dbReference type="SAM" id="MobiDB-lite"/>
    </source>
</evidence>
<dbReference type="Pfam" id="PF07498">
    <property type="entry name" value="Rho_N"/>
    <property type="match status" value="1"/>
</dbReference>